<dbReference type="SMART" id="SM00225">
    <property type="entry name" value="BTB"/>
    <property type="match status" value="1"/>
</dbReference>
<dbReference type="InterPro" id="IPR011705">
    <property type="entry name" value="BACK"/>
</dbReference>
<gene>
    <name evidence="4" type="ORF">SNE40_000668</name>
</gene>
<comment type="caution">
    <text evidence="4">The sequence shown here is derived from an EMBL/GenBank/DDBJ whole genome shotgun (WGS) entry which is preliminary data.</text>
</comment>
<dbReference type="PANTHER" id="PTHR45632:SF30">
    <property type="entry name" value="BTB DOMAIN-CONTAINING PROTEIN"/>
    <property type="match status" value="1"/>
</dbReference>
<dbReference type="PROSITE" id="PS50097">
    <property type="entry name" value="BTB"/>
    <property type="match status" value="1"/>
</dbReference>
<dbReference type="InterPro" id="IPR017096">
    <property type="entry name" value="BTB-kelch_protein"/>
</dbReference>
<sequence>MEIKIPDVALLLRDNIYRLYQEQRHTDIEVHVKSVVFHCHKTVLAAMSPYFDAMFSSGMRESQDNTVLLQGHPPKHFENILLFMYSGKCDINIENAEEILKSSSLFQMTSLVLMCEQFLISHLTADNCIGMWKLARAHGCKTLESKCFSHVLEHFVNICKMDDFECLDIDEILSVITHDDLKVSNEEVVCDAVFAWLAADADTRKVYVQTLLEVLRLPLVSSEYLVHEVESKPFVSENKRCQEIVKEAISYHMLPSRRHEFTSPRIAFRKHSLYEEIILVLGGYTLNGEKVTDVLGYSIRNKKWFKLGPLTFKLGREFACCVHGNDVYVSGGSQRLSNLLRYRAEYNEWQKCPPMMQGRRRHTMVAVGDSIFILGGYDDKISEECNRTLGEIKEYQIATSAWRSVADLVKPVRSMSSVVSKEKVFVFGGLLSDDTESSCIQCFDTRSHSCTLIGNLPFSCKLSRSIAFNRRLFILCTEGSLLEFTEDMECVLVKKIPCFSRRRYGLVTYHSGVLIVGGEAGEEIQTDCLNFDPETKVIGVVNGLTLPSRANFGCAKIVIKKTHLKHEWEHV</sequence>
<protein>
    <recommendedName>
        <fullName evidence="3">BTB domain-containing protein</fullName>
    </recommendedName>
</protein>
<keyword evidence="5" id="KW-1185">Reference proteome</keyword>
<dbReference type="SUPFAM" id="SSF54695">
    <property type="entry name" value="POZ domain"/>
    <property type="match status" value="1"/>
</dbReference>
<dbReference type="InterPro" id="IPR000210">
    <property type="entry name" value="BTB/POZ_dom"/>
</dbReference>
<evidence type="ECO:0000259" key="3">
    <source>
        <dbReference type="PROSITE" id="PS50097"/>
    </source>
</evidence>
<organism evidence="4 5">
    <name type="scientific">Patella caerulea</name>
    <name type="common">Rayed Mediterranean limpet</name>
    <dbReference type="NCBI Taxonomy" id="87958"/>
    <lineage>
        <taxon>Eukaryota</taxon>
        <taxon>Metazoa</taxon>
        <taxon>Spiralia</taxon>
        <taxon>Lophotrochozoa</taxon>
        <taxon>Mollusca</taxon>
        <taxon>Gastropoda</taxon>
        <taxon>Patellogastropoda</taxon>
        <taxon>Patelloidea</taxon>
        <taxon>Patellidae</taxon>
        <taxon>Patella</taxon>
    </lineage>
</organism>
<proteinExistence type="predicted"/>
<dbReference type="SUPFAM" id="SSF117281">
    <property type="entry name" value="Kelch motif"/>
    <property type="match status" value="1"/>
</dbReference>
<name>A0AAN8Q7B4_PATCE</name>
<dbReference type="Pfam" id="PF07707">
    <property type="entry name" value="BACK"/>
    <property type="match status" value="1"/>
</dbReference>
<dbReference type="SMART" id="SM00612">
    <property type="entry name" value="Kelch"/>
    <property type="match status" value="3"/>
</dbReference>
<evidence type="ECO:0000313" key="5">
    <source>
        <dbReference type="Proteomes" id="UP001347796"/>
    </source>
</evidence>
<dbReference type="SMART" id="SM00875">
    <property type="entry name" value="BACK"/>
    <property type="match status" value="1"/>
</dbReference>
<evidence type="ECO:0000313" key="4">
    <source>
        <dbReference type="EMBL" id="KAK6195193.1"/>
    </source>
</evidence>
<dbReference type="Gene3D" id="3.30.710.10">
    <property type="entry name" value="Potassium Channel Kv1.1, Chain A"/>
    <property type="match status" value="1"/>
</dbReference>
<evidence type="ECO:0000256" key="2">
    <source>
        <dbReference type="ARBA" id="ARBA00022737"/>
    </source>
</evidence>
<dbReference type="Pfam" id="PF24681">
    <property type="entry name" value="Kelch_KLHDC2_KLHL20_DRC7"/>
    <property type="match status" value="1"/>
</dbReference>
<dbReference type="InterPro" id="IPR011333">
    <property type="entry name" value="SKP1/BTB/POZ_sf"/>
</dbReference>
<dbReference type="Pfam" id="PF00651">
    <property type="entry name" value="BTB"/>
    <property type="match status" value="1"/>
</dbReference>
<dbReference type="Proteomes" id="UP001347796">
    <property type="component" value="Unassembled WGS sequence"/>
</dbReference>
<dbReference type="PIRSF" id="PIRSF037037">
    <property type="entry name" value="Kelch-like_protein_gigaxonin"/>
    <property type="match status" value="1"/>
</dbReference>
<dbReference type="Gene3D" id="2.120.10.80">
    <property type="entry name" value="Kelch-type beta propeller"/>
    <property type="match status" value="1"/>
</dbReference>
<feature type="domain" description="BTB" evidence="3">
    <location>
        <begin position="26"/>
        <end position="93"/>
    </location>
</feature>
<dbReference type="AlphaFoldDB" id="A0AAN8Q7B4"/>
<dbReference type="InterPro" id="IPR006652">
    <property type="entry name" value="Kelch_1"/>
</dbReference>
<dbReference type="PANTHER" id="PTHR45632">
    <property type="entry name" value="LD33804P"/>
    <property type="match status" value="1"/>
</dbReference>
<accession>A0AAN8Q7B4</accession>
<evidence type="ECO:0000256" key="1">
    <source>
        <dbReference type="ARBA" id="ARBA00022441"/>
    </source>
</evidence>
<dbReference type="FunFam" id="1.25.40.420:FF:000001">
    <property type="entry name" value="Kelch-like family member 12"/>
    <property type="match status" value="1"/>
</dbReference>
<dbReference type="Gene3D" id="1.25.40.420">
    <property type="match status" value="1"/>
</dbReference>
<dbReference type="EMBL" id="JAZGQO010000001">
    <property type="protein sequence ID" value="KAK6195193.1"/>
    <property type="molecule type" value="Genomic_DNA"/>
</dbReference>
<keyword evidence="2" id="KW-0677">Repeat</keyword>
<keyword evidence="1" id="KW-0880">Kelch repeat</keyword>
<reference evidence="4 5" key="1">
    <citation type="submission" date="2024-01" db="EMBL/GenBank/DDBJ databases">
        <title>The genome of the rayed Mediterranean limpet Patella caerulea (Linnaeus, 1758).</title>
        <authorList>
            <person name="Anh-Thu Weber A."/>
            <person name="Halstead-Nussloch G."/>
        </authorList>
    </citation>
    <scope>NUCLEOTIDE SEQUENCE [LARGE SCALE GENOMIC DNA]</scope>
    <source>
        <strain evidence="4">AATW-2023a</strain>
        <tissue evidence="4">Whole specimen</tissue>
    </source>
</reference>
<dbReference type="InterPro" id="IPR015915">
    <property type="entry name" value="Kelch-typ_b-propeller"/>
</dbReference>